<organism evidence="1 2">
    <name type="scientific">Rotaria sordida</name>
    <dbReference type="NCBI Taxonomy" id="392033"/>
    <lineage>
        <taxon>Eukaryota</taxon>
        <taxon>Metazoa</taxon>
        <taxon>Spiralia</taxon>
        <taxon>Gnathifera</taxon>
        <taxon>Rotifera</taxon>
        <taxon>Eurotatoria</taxon>
        <taxon>Bdelloidea</taxon>
        <taxon>Philodinida</taxon>
        <taxon>Philodinidae</taxon>
        <taxon>Rotaria</taxon>
    </lineage>
</organism>
<comment type="caution">
    <text evidence="1">The sequence shown here is derived from an EMBL/GenBank/DDBJ whole genome shotgun (WGS) entry which is preliminary data.</text>
</comment>
<reference evidence="1" key="1">
    <citation type="submission" date="2021-02" db="EMBL/GenBank/DDBJ databases">
        <authorList>
            <person name="Nowell W R."/>
        </authorList>
    </citation>
    <scope>NUCLEOTIDE SEQUENCE</scope>
</reference>
<proteinExistence type="predicted"/>
<sequence>MTHTLNDIEKEIQRTIDLNTNITEKIRIKKGMLVLLKQEIEDLYLEQDRNNDKLIKLYDKKNKQSGPS</sequence>
<dbReference type="EMBL" id="CAJNOO010001607">
    <property type="protein sequence ID" value="CAF1177009.1"/>
    <property type="molecule type" value="Genomic_DNA"/>
</dbReference>
<evidence type="ECO:0000313" key="2">
    <source>
        <dbReference type="Proteomes" id="UP000663882"/>
    </source>
</evidence>
<dbReference type="Proteomes" id="UP000663882">
    <property type="component" value="Unassembled WGS sequence"/>
</dbReference>
<gene>
    <name evidence="1" type="ORF">RFH988_LOCUS23291</name>
</gene>
<evidence type="ECO:0000313" key="1">
    <source>
        <dbReference type="EMBL" id="CAF1177009.1"/>
    </source>
</evidence>
<dbReference type="AlphaFoldDB" id="A0A814UQ36"/>
<name>A0A814UQ36_9BILA</name>
<accession>A0A814UQ36</accession>
<protein>
    <submittedName>
        <fullName evidence="1">Uncharacterized protein</fullName>
    </submittedName>
</protein>